<comment type="cofactor">
    <cofactor evidence="3">
        <name>Mg(2+)</name>
        <dbReference type="ChEBI" id="CHEBI:18420"/>
    </cofactor>
    <text evidence="3">Binds 1 Mg(2+) ion per subunit.</text>
</comment>
<name>L0H257_9GAMM</name>
<dbReference type="GO" id="GO:0046656">
    <property type="term" value="P:folic acid biosynthetic process"/>
    <property type="evidence" value="ECO:0007669"/>
    <property type="project" value="InterPro"/>
</dbReference>
<dbReference type="RefSeq" id="WP_015281863.1">
    <property type="nucleotide sequence ID" value="NC_019940.1"/>
</dbReference>
<dbReference type="GO" id="GO:0006754">
    <property type="term" value="P:ATP biosynthetic process"/>
    <property type="evidence" value="ECO:0007669"/>
    <property type="project" value="TreeGrafter"/>
</dbReference>
<dbReference type="GO" id="GO:0008828">
    <property type="term" value="F:dATP diphosphatase activity"/>
    <property type="evidence" value="ECO:0007669"/>
    <property type="project" value="InterPro"/>
</dbReference>
<evidence type="ECO:0000313" key="5">
    <source>
        <dbReference type="EMBL" id="AGA91735.1"/>
    </source>
</evidence>
<evidence type="ECO:0000256" key="1">
    <source>
        <dbReference type="ARBA" id="ARBA00022801"/>
    </source>
</evidence>
<dbReference type="KEGG" id="tmb:Thimo_3046"/>
<feature type="binding site" evidence="2">
    <location>
        <position position="19"/>
    </location>
    <ligand>
        <name>substrate</name>
    </ligand>
</feature>
<dbReference type="Pfam" id="PF00293">
    <property type="entry name" value="NUDIX"/>
    <property type="match status" value="1"/>
</dbReference>
<feature type="binding site" evidence="3">
    <location>
        <position position="127"/>
    </location>
    <ligand>
        <name>Mg(2+)</name>
        <dbReference type="ChEBI" id="CHEBI:18420"/>
    </ligand>
</feature>
<dbReference type="PRINTS" id="PR01404">
    <property type="entry name" value="NPPPHYDRLASE"/>
</dbReference>
<dbReference type="InterPro" id="IPR003564">
    <property type="entry name" value="DHNTPase"/>
</dbReference>
<dbReference type="PROSITE" id="PS51462">
    <property type="entry name" value="NUDIX"/>
    <property type="match status" value="1"/>
</dbReference>
<dbReference type="SUPFAM" id="SSF55811">
    <property type="entry name" value="Nudix"/>
    <property type="match status" value="1"/>
</dbReference>
<sequence>MHELTDGASPPSPVPAEHKRPESVLVVIFTQAGGFLLLRRTWPAGFWQSVTGSLMRGETPRAAAIREVREETGISAPAALIDLGLGQRFAIPPKWRGRYAPGVHYNREHWFALPLAYRRGVRLRPREHLDHLWVSAARAATLTGSWTNRLAIQVVARLAVPA</sequence>
<reference evidence="5 6" key="1">
    <citation type="submission" date="2011-09" db="EMBL/GenBank/DDBJ databases">
        <title>Complete sequence of chromosome of Thioflavicoccus mobilis 8321.</title>
        <authorList>
            <consortium name="US DOE Joint Genome Institute"/>
            <person name="Lucas S."/>
            <person name="Han J."/>
            <person name="Lapidus A."/>
            <person name="Cheng J.-F."/>
            <person name="Goodwin L."/>
            <person name="Pitluck S."/>
            <person name="Peters L."/>
            <person name="Ovchinnikova G."/>
            <person name="Lu M."/>
            <person name="Detter J.C."/>
            <person name="Han C."/>
            <person name="Tapia R."/>
            <person name="Land M."/>
            <person name="Hauser L."/>
            <person name="Kyrpides N."/>
            <person name="Ivanova N."/>
            <person name="Pagani I."/>
            <person name="Vogl K."/>
            <person name="Liu Z."/>
            <person name="Imhoff J."/>
            <person name="Thiel V."/>
            <person name="Frigaard N.-U."/>
            <person name="Bryant D."/>
            <person name="Woyke T."/>
        </authorList>
    </citation>
    <scope>NUCLEOTIDE SEQUENCE [LARGE SCALE GENOMIC DNA]</scope>
    <source>
        <strain evidence="5 6">8321</strain>
    </source>
</reference>
<keyword evidence="1 5" id="KW-0378">Hydrolase</keyword>
<dbReference type="HOGENOM" id="CLU_128620_0_0_6"/>
<feature type="binding site" evidence="3">
    <location>
        <position position="67"/>
    </location>
    <ligand>
        <name>Mg(2+)</name>
        <dbReference type="ChEBI" id="CHEBI:18420"/>
    </ligand>
</feature>
<organism evidence="5 6">
    <name type="scientific">Thioflavicoccus mobilis 8321</name>
    <dbReference type="NCBI Taxonomy" id="765912"/>
    <lineage>
        <taxon>Bacteria</taxon>
        <taxon>Pseudomonadati</taxon>
        <taxon>Pseudomonadota</taxon>
        <taxon>Gammaproteobacteria</taxon>
        <taxon>Chromatiales</taxon>
        <taxon>Chromatiaceae</taxon>
        <taxon>Thioflavicoccus</taxon>
    </lineage>
</organism>
<protein>
    <submittedName>
        <fullName evidence="5">NTP pyrophosphohydrolase</fullName>
    </submittedName>
</protein>
<dbReference type="GO" id="GO:0006167">
    <property type="term" value="P:AMP biosynthetic process"/>
    <property type="evidence" value="ECO:0007669"/>
    <property type="project" value="TreeGrafter"/>
</dbReference>
<dbReference type="Gene3D" id="3.90.79.10">
    <property type="entry name" value="Nucleoside Triphosphate Pyrophosphohydrolase"/>
    <property type="match status" value="1"/>
</dbReference>
<evidence type="ECO:0000256" key="3">
    <source>
        <dbReference type="PIRSR" id="PIRSR603564-2"/>
    </source>
</evidence>
<dbReference type="EMBL" id="CP003051">
    <property type="protein sequence ID" value="AGA91735.1"/>
    <property type="molecule type" value="Genomic_DNA"/>
</dbReference>
<dbReference type="PANTHER" id="PTHR21340">
    <property type="entry name" value="DIADENOSINE 5,5-P1,P4-TETRAPHOSPHATE PYROPHOSPHOHYDROLASE MUTT"/>
    <property type="match status" value="1"/>
</dbReference>
<dbReference type="AlphaFoldDB" id="L0H257"/>
<proteinExistence type="predicted"/>
<dbReference type="NCBIfam" id="NF006961">
    <property type="entry name" value="PRK09438.1"/>
    <property type="match status" value="1"/>
</dbReference>
<dbReference type="PROSITE" id="PS00893">
    <property type="entry name" value="NUDIX_BOX"/>
    <property type="match status" value="1"/>
</dbReference>
<dbReference type="CDD" id="cd04664">
    <property type="entry name" value="NUDIX_DHNTPase_like"/>
    <property type="match status" value="1"/>
</dbReference>
<dbReference type="GO" id="GO:0046872">
    <property type="term" value="F:metal ion binding"/>
    <property type="evidence" value="ECO:0007669"/>
    <property type="project" value="UniProtKB-KW"/>
</dbReference>
<keyword evidence="6" id="KW-1185">Reference proteome</keyword>
<evidence type="ECO:0000259" key="4">
    <source>
        <dbReference type="PROSITE" id="PS51462"/>
    </source>
</evidence>
<feature type="binding site" evidence="2">
    <location>
        <position position="51"/>
    </location>
    <ligand>
        <name>substrate</name>
    </ligand>
</feature>
<evidence type="ECO:0000313" key="6">
    <source>
        <dbReference type="Proteomes" id="UP000010816"/>
    </source>
</evidence>
<feature type="binding site" evidence="2">
    <location>
        <position position="40"/>
    </location>
    <ligand>
        <name>substrate</name>
    </ligand>
</feature>
<feature type="binding site" evidence="2">
    <location>
        <position position="145"/>
    </location>
    <ligand>
        <name>substrate</name>
    </ligand>
</feature>
<gene>
    <name evidence="5" type="ORF">Thimo_3046</name>
</gene>
<keyword evidence="3" id="KW-0479">Metal-binding</keyword>
<accession>L0H257</accession>
<dbReference type="PATRIC" id="fig|765912.4.peg.2980"/>
<dbReference type="InterPro" id="IPR000086">
    <property type="entry name" value="NUDIX_hydrolase_dom"/>
</dbReference>
<keyword evidence="3" id="KW-0460">Magnesium</keyword>
<dbReference type="GO" id="GO:0019177">
    <property type="term" value="F:dihydroneopterin triphosphate pyrophosphohydrolase activity"/>
    <property type="evidence" value="ECO:0007669"/>
    <property type="project" value="InterPro"/>
</dbReference>
<dbReference type="GO" id="GO:0004081">
    <property type="term" value="F:bis(5'-nucleosyl)-tetraphosphatase (asymmetrical) activity"/>
    <property type="evidence" value="ECO:0007669"/>
    <property type="project" value="TreeGrafter"/>
</dbReference>
<dbReference type="eggNOG" id="COG0494">
    <property type="taxonomic scope" value="Bacteria"/>
</dbReference>
<dbReference type="STRING" id="765912.Thimo_3046"/>
<dbReference type="PANTHER" id="PTHR21340:SF0">
    <property type="entry name" value="BIS(5'-NUCLEOSYL)-TETRAPHOSPHATASE [ASYMMETRICAL]"/>
    <property type="match status" value="1"/>
</dbReference>
<evidence type="ECO:0000256" key="2">
    <source>
        <dbReference type="PIRSR" id="PIRSR603564-1"/>
    </source>
</evidence>
<dbReference type="Proteomes" id="UP000010816">
    <property type="component" value="Chromosome"/>
</dbReference>
<dbReference type="InterPro" id="IPR020084">
    <property type="entry name" value="NUDIX_hydrolase_CS"/>
</dbReference>
<feature type="domain" description="Nudix hydrolase" evidence="4">
    <location>
        <begin position="19"/>
        <end position="156"/>
    </location>
</feature>
<dbReference type="InterPro" id="IPR015797">
    <property type="entry name" value="NUDIX_hydrolase-like_dom_sf"/>
</dbReference>
<dbReference type="InterPro" id="IPR051325">
    <property type="entry name" value="Nudix_hydrolase_domain"/>
</dbReference>
<feature type="binding site" evidence="3">
    <location>
        <position position="71"/>
    </location>
    <ligand>
        <name>Mg(2+)</name>
        <dbReference type="ChEBI" id="CHEBI:18420"/>
    </ligand>
</feature>